<keyword evidence="9" id="KW-1185">Reference proteome</keyword>
<organism evidence="8 9">
    <name type="scientific">Clostridium mobile</name>
    <dbReference type="NCBI Taxonomy" id="2841512"/>
    <lineage>
        <taxon>Bacteria</taxon>
        <taxon>Bacillati</taxon>
        <taxon>Bacillota</taxon>
        <taxon>Clostridia</taxon>
        <taxon>Eubacteriales</taxon>
        <taxon>Clostridiaceae</taxon>
        <taxon>Clostridium</taxon>
    </lineage>
</organism>
<accession>A0ABS6EK26</accession>
<evidence type="ECO:0000256" key="4">
    <source>
        <dbReference type="PROSITE-ProRule" id="PRU00169"/>
    </source>
</evidence>
<dbReference type="PROSITE" id="PS50110">
    <property type="entry name" value="RESPONSE_REGULATORY"/>
    <property type="match status" value="1"/>
</dbReference>
<keyword evidence="2 5" id="KW-0238">DNA-binding</keyword>
<protein>
    <submittedName>
        <fullName evidence="8">Response regulator transcription factor</fullName>
    </submittedName>
</protein>
<dbReference type="SMART" id="SM00862">
    <property type="entry name" value="Trans_reg_C"/>
    <property type="match status" value="1"/>
</dbReference>
<evidence type="ECO:0000313" key="8">
    <source>
        <dbReference type="EMBL" id="MBU5485567.1"/>
    </source>
</evidence>
<sequence>MKHILLIEDDESLSRGIQYALEKEGYLVTNANTVKSSYKLMAISNFDLILLDVMLPDGNGFEFCKSIRTKSNIPIIFLTACDEEVNVVLGLDMGGDDYITKPFRVKELISRIKAILRRSEISTSINEGKINTNIGSHIRSKDIVIYPLDMKVYKNNLQIGLTPLEFKLIFTLVNHSMQVLTREQILEILWDVDGHFIDDNTLSVYIRRLREKIEDNPNSPKYIITVRGLGYKWNERLI</sequence>
<evidence type="ECO:0000259" key="6">
    <source>
        <dbReference type="PROSITE" id="PS50110"/>
    </source>
</evidence>
<dbReference type="SMART" id="SM00448">
    <property type="entry name" value="REC"/>
    <property type="match status" value="1"/>
</dbReference>
<dbReference type="Pfam" id="PF00486">
    <property type="entry name" value="Trans_reg_C"/>
    <property type="match status" value="1"/>
</dbReference>
<proteinExistence type="predicted"/>
<name>A0ABS6EK26_9CLOT</name>
<evidence type="ECO:0000256" key="1">
    <source>
        <dbReference type="ARBA" id="ARBA00023015"/>
    </source>
</evidence>
<dbReference type="PANTHER" id="PTHR48111">
    <property type="entry name" value="REGULATOR OF RPOS"/>
    <property type="match status" value="1"/>
</dbReference>
<dbReference type="Proteomes" id="UP000726170">
    <property type="component" value="Unassembled WGS sequence"/>
</dbReference>
<feature type="domain" description="OmpR/PhoB-type" evidence="7">
    <location>
        <begin position="135"/>
        <end position="235"/>
    </location>
</feature>
<keyword evidence="3" id="KW-0804">Transcription</keyword>
<feature type="domain" description="Response regulatory" evidence="6">
    <location>
        <begin position="3"/>
        <end position="116"/>
    </location>
</feature>
<dbReference type="PANTHER" id="PTHR48111:SF73">
    <property type="entry name" value="ALKALINE PHOSPHATASE SYNTHESIS TRANSCRIPTIONAL REGULATORY PROTEIN PHOP"/>
    <property type="match status" value="1"/>
</dbReference>
<gene>
    <name evidence="8" type="ORF">KQI86_14705</name>
</gene>
<evidence type="ECO:0000313" key="9">
    <source>
        <dbReference type="Proteomes" id="UP000726170"/>
    </source>
</evidence>
<keyword evidence="1" id="KW-0805">Transcription regulation</keyword>
<dbReference type="CDD" id="cd17574">
    <property type="entry name" value="REC_OmpR"/>
    <property type="match status" value="1"/>
</dbReference>
<feature type="DNA-binding region" description="OmpR/PhoB-type" evidence="5">
    <location>
        <begin position="135"/>
        <end position="235"/>
    </location>
</feature>
<dbReference type="PROSITE" id="PS51755">
    <property type="entry name" value="OMPR_PHOB"/>
    <property type="match status" value="1"/>
</dbReference>
<evidence type="ECO:0000256" key="5">
    <source>
        <dbReference type="PROSITE-ProRule" id="PRU01091"/>
    </source>
</evidence>
<evidence type="ECO:0000259" key="7">
    <source>
        <dbReference type="PROSITE" id="PS51755"/>
    </source>
</evidence>
<dbReference type="EMBL" id="JAHLQF010000003">
    <property type="protein sequence ID" value="MBU5485567.1"/>
    <property type="molecule type" value="Genomic_DNA"/>
</dbReference>
<feature type="modified residue" description="4-aspartylphosphate" evidence="4">
    <location>
        <position position="52"/>
    </location>
</feature>
<dbReference type="RefSeq" id="WP_216440102.1">
    <property type="nucleotide sequence ID" value="NZ_JAHLQF010000003.1"/>
</dbReference>
<reference evidence="8 9" key="1">
    <citation type="submission" date="2021-06" db="EMBL/GenBank/DDBJ databases">
        <authorList>
            <person name="Sun Q."/>
            <person name="Li D."/>
        </authorList>
    </citation>
    <scope>NUCLEOTIDE SEQUENCE [LARGE SCALE GENOMIC DNA]</scope>
    <source>
        <strain evidence="8 9">MSJ-11</strain>
    </source>
</reference>
<evidence type="ECO:0000256" key="2">
    <source>
        <dbReference type="ARBA" id="ARBA00023125"/>
    </source>
</evidence>
<comment type="caution">
    <text evidence="8">The sequence shown here is derived from an EMBL/GenBank/DDBJ whole genome shotgun (WGS) entry which is preliminary data.</text>
</comment>
<keyword evidence="4" id="KW-0597">Phosphoprotein</keyword>
<dbReference type="InterPro" id="IPR039420">
    <property type="entry name" value="WalR-like"/>
</dbReference>
<dbReference type="InterPro" id="IPR001867">
    <property type="entry name" value="OmpR/PhoB-type_DNA-bd"/>
</dbReference>
<dbReference type="Pfam" id="PF00072">
    <property type="entry name" value="Response_reg"/>
    <property type="match status" value="1"/>
</dbReference>
<evidence type="ECO:0000256" key="3">
    <source>
        <dbReference type="ARBA" id="ARBA00023163"/>
    </source>
</evidence>
<dbReference type="CDD" id="cd00383">
    <property type="entry name" value="trans_reg_C"/>
    <property type="match status" value="1"/>
</dbReference>
<dbReference type="InterPro" id="IPR001789">
    <property type="entry name" value="Sig_transdc_resp-reg_receiver"/>
</dbReference>